<evidence type="ECO:0000256" key="3">
    <source>
        <dbReference type="ARBA" id="ARBA00005043"/>
    </source>
</evidence>
<comment type="caution">
    <text evidence="10">The sequence shown here is derived from an EMBL/GenBank/DDBJ whole genome shotgun (WGS) entry which is preliminary data.</text>
</comment>
<dbReference type="InterPro" id="IPR027417">
    <property type="entry name" value="P-loop_NTPase"/>
</dbReference>
<dbReference type="Proteomes" id="UP001362899">
    <property type="component" value="Unassembled WGS sequence"/>
</dbReference>
<proteinExistence type="inferred from homology"/>
<dbReference type="AlphaFoldDB" id="A0AAV5RDK4"/>
<reference evidence="10 11" key="1">
    <citation type="journal article" date="2023" name="Elife">
        <title>Identification of key yeast species and microbe-microbe interactions impacting larval growth of Drosophila in the wild.</title>
        <authorList>
            <person name="Mure A."/>
            <person name="Sugiura Y."/>
            <person name="Maeda R."/>
            <person name="Honda K."/>
            <person name="Sakurai N."/>
            <person name="Takahashi Y."/>
            <person name="Watada M."/>
            <person name="Katoh T."/>
            <person name="Gotoh A."/>
            <person name="Gotoh Y."/>
            <person name="Taniguchi I."/>
            <person name="Nakamura K."/>
            <person name="Hayashi T."/>
            <person name="Katayama T."/>
            <person name="Uemura T."/>
            <person name="Hattori Y."/>
        </authorList>
    </citation>
    <scope>NUCLEOTIDE SEQUENCE [LARGE SCALE GENOMIC DNA]</scope>
    <source>
        <strain evidence="10 11">SB-73</strain>
    </source>
</reference>
<feature type="compositionally biased region" description="Polar residues" evidence="9">
    <location>
        <begin position="370"/>
        <end position="380"/>
    </location>
</feature>
<dbReference type="Gene3D" id="3.40.50.300">
    <property type="entry name" value="P-loop containing nucleotide triphosphate hydrolases"/>
    <property type="match status" value="1"/>
</dbReference>
<name>A0AAV5RDK4_STABA</name>
<dbReference type="GO" id="GO:0008023">
    <property type="term" value="C:transcription elongation factor complex"/>
    <property type="evidence" value="ECO:0007669"/>
    <property type="project" value="TreeGrafter"/>
</dbReference>
<dbReference type="Pfam" id="PF05625">
    <property type="entry name" value="PAXNEB"/>
    <property type="match status" value="1"/>
</dbReference>
<dbReference type="GO" id="GO:0033588">
    <property type="term" value="C:elongator holoenzyme complex"/>
    <property type="evidence" value="ECO:0007669"/>
    <property type="project" value="InterPro"/>
</dbReference>
<protein>
    <recommendedName>
        <fullName evidence="5">Elongator complex protein 4</fullName>
    </recommendedName>
</protein>
<dbReference type="InterPro" id="IPR008728">
    <property type="entry name" value="Elongator_complex_protein_4"/>
</dbReference>
<organism evidence="10 11">
    <name type="scientific">Starmerella bacillaris</name>
    <name type="common">Yeast</name>
    <name type="synonym">Candida zemplinina</name>
    <dbReference type="NCBI Taxonomy" id="1247836"/>
    <lineage>
        <taxon>Eukaryota</taxon>
        <taxon>Fungi</taxon>
        <taxon>Dikarya</taxon>
        <taxon>Ascomycota</taxon>
        <taxon>Saccharomycotina</taxon>
        <taxon>Dipodascomycetes</taxon>
        <taxon>Dipodascales</taxon>
        <taxon>Trichomonascaceae</taxon>
        <taxon>Starmerella</taxon>
    </lineage>
</organism>
<accession>A0AAV5RDK4</accession>
<keyword evidence="7" id="KW-0819">tRNA processing</keyword>
<dbReference type="EMBL" id="BTGC01000003">
    <property type="protein sequence ID" value="GMM49574.1"/>
    <property type="molecule type" value="Genomic_DNA"/>
</dbReference>
<evidence type="ECO:0000256" key="9">
    <source>
        <dbReference type="SAM" id="MobiDB-lite"/>
    </source>
</evidence>
<evidence type="ECO:0000256" key="7">
    <source>
        <dbReference type="ARBA" id="ARBA00022694"/>
    </source>
</evidence>
<dbReference type="GO" id="GO:0002098">
    <property type="term" value="P:tRNA wobble uridine modification"/>
    <property type="evidence" value="ECO:0007669"/>
    <property type="project" value="InterPro"/>
</dbReference>
<comment type="pathway">
    <text evidence="3">tRNA modification; 5-methoxycarbonylmethyl-2-thiouridine-tRNA biosynthesis.</text>
</comment>
<evidence type="ECO:0000313" key="11">
    <source>
        <dbReference type="Proteomes" id="UP001362899"/>
    </source>
</evidence>
<comment type="subcellular location">
    <subcellularLocation>
        <location evidence="2">Cytoplasm</location>
    </subcellularLocation>
    <subcellularLocation>
        <location evidence="1">Nucleus</location>
    </subcellularLocation>
</comment>
<keyword evidence="8" id="KW-0539">Nucleus</keyword>
<evidence type="ECO:0000256" key="4">
    <source>
        <dbReference type="ARBA" id="ARBA00007573"/>
    </source>
</evidence>
<keyword evidence="6" id="KW-0963">Cytoplasm</keyword>
<dbReference type="PANTHER" id="PTHR12896">
    <property type="entry name" value="PAX6 NEIGHBOR PROTEIN PAXNEB"/>
    <property type="match status" value="1"/>
</dbReference>
<keyword evidence="11" id="KW-1185">Reference proteome</keyword>
<evidence type="ECO:0000256" key="1">
    <source>
        <dbReference type="ARBA" id="ARBA00004123"/>
    </source>
</evidence>
<evidence type="ECO:0000313" key="10">
    <source>
        <dbReference type="EMBL" id="GMM49574.1"/>
    </source>
</evidence>
<feature type="region of interest" description="Disordered" evidence="9">
    <location>
        <begin position="344"/>
        <end position="398"/>
    </location>
</feature>
<gene>
    <name evidence="10" type="ORF">DASB73_005320</name>
</gene>
<evidence type="ECO:0000256" key="8">
    <source>
        <dbReference type="ARBA" id="ARBA00023242"/>
    </source>
</evidence>
<evidence type="ECO:0000256" key="2">
    <source>
        <dbReference type="ARBA" id="ARBA00004496"/>
    </source>
</evidence>
<evidence type="ECO:0000256" key="6">
    <source>
        <dbReference type="ARBA" id="ARBA00022490"/>
    </source>
</evidence>
<evidence type="ECO:0000256" key="5">
    <source>
        <dbReference type="ARBA" id="ARBA00020265"/>
    </source>
</evidence>
<dbReference type="PANTHER" id="PTHR12896:SF1">
    <property type="entry name" value="ELONGATOR COMPLEX PROTEIN 4"/>
    <property type="match status" value="1"/>
</dbReference>
<comment type="similarity">
    <text evidence="4">Belongs to the ELP4 family.</text>
</comment>
<feature type="compositionally biased region" description="Basic and acidic residues" evidence="9">
    <location>
        <begin position="382"/>
        <end position="398"/>
    </location>
</feature>
<dbReference type="GO" id="GO:0005737">
    <property type="term" value="C:cytoplasm"/>
    <property type="evidence" value="ECO:0007669"/>
    <property type="project" value="UniProtKB-SubCell"/>
</dbReference>
<dbReference type="CDD" id="cd19494">
    <property type="entry name" value="Elp4"/>
    <property type="match status" value="1"/>
</dbReference>
<sequence length="398" mass="44023">MSQPRIISSRTVTRPATAAATPLVKPKKHPGVRPSLINSLPCTTSGSRSLDRTLGHGGVLLGSVTLIEEHGNTDYSSALLQCLCTTSVNESRHQNPSKIICLGIGGSMDKLPAIYEGKNKKIKSEALSEPHRPNLKPDMKIAWRYAKYANQETDDKPTDFCPDVDFKKHLSPPAQGSEIAYVEIKNDNPSSDIFASILSKIERILSSTPKQTLVRIVAPQFLHPLLYPVQIASSPRPLLAFIANLKKVVSGYGNAAAFITIPLHLYPRSNPTIAAAELICDTCVELEHFESIDDSTHGFLHINRIAALSDRGEMVERKRELTFRLEKHQLEVVPYSIPVDPSELKEDKPTVKVPNIIKHKSNKKTEDTGSENSPQKTVTEFQIKETGDKSLSELQKDW</sequence>